<dbReference type="AlphaFoldDB" id="A0A6B3SMY5"/>
<evidence type="ECO:0000256" key="2">
    <source>
        <dbReference type="ARBA" id="ARBA00022475"/>
    </source>
</evidence>
<dbReference type="PANTHER" id="PTHR38344">
    <property type="entry name" value="UPF0753 PROTEIN AQ_863"/>
    <property type="match status" value="1"/>
</dbReference>
<organism evidence="7 8">
    <name type="scientific">Noviherbaspirillum galbum</name>
    <dbReference type="NCBI Taxonomy" id="2709383"/>
    <lineage>
        <taxon>Bacteria</taxon>
        <taxon>Pseudomonadati</taxon>
        <taxon>Pseudomonadota</taxon>
        <taxon>Betaproteobacteria</taxon>
        <taxon>Burkholderiales</taxon>
        <taxon>Oxalobacteraceae</taxon>
        <taxon>Noviherbaspirillum</taxon>
    </lineage>
</organism>
<evidence type="ECO:0000313" key="7">
    <source>
        <dbReference type="EMBL" id="NEX62113.1"/>
    </source>
</evidence>
<dbReference type="EMBL" id="JAAIVB010000045">
    <property type="protein sequence ID" value="NEX62113.1"/>
    <property type="molecule type" value="Genomic_DNA"/>
</dbReference>
<accession>A0A6B3SMY5</accession>
<dbReference type="Pfam" id="PF10070">
    <property type="entry name" value="DabA"/>
    <property type="match status" value="1"/>
</dbReference>
<keyword evidence="3 6" id="KW-0479">Metal-binding</keyword>
<dbReference type="RefSeq" id="WP_163964009.1">
    <property type="nucleotide sequence ID" value="NZ_JAAIVB010000045.1"/>
</dbReference>
<protein>
    <recommendedName>
        <fullName evidence="6">Probable inorganic carbon transporter subunit DabA</fullName>
    </recommendedName>
</protein>
<keyword evidence="4 6" id="KW-0862">Zinc</keyword>
<evidence type="ECO:0000313" key="8">
    <source>
        <dbReference type="Proteomes" id="UP000482155"/>
    </source>
</evidence>
<evidence type="ECO:0000256" key="5">
    <source>
        <dbReference type="ARBA" id="ARBA00023136"/>
    </source>
</evidence>
<dbReference type="Proteomes" id="UP000482155">
    <property type="component" value="Unassembled WGS sequence"/>
</dbReference>
<keyword evidence="8" id="KW-1185">Reference proteome</keyword>
<evidence type="ECO:0000256" key="4">
    <source>
        <dbReference type="ARBA" id="ARBA00022833"/>
    </source>
</evidence>
<feature type="binding site" evidence="6">
    <location>
        <position position="366"/>
    </location>
    <ligand>
        <name>Zn(2+)</name>
        <dbReference type="ChEBI" id="CHEBI:29105"/>
    </ligand>
</feature>
<comment type="similarity">
    <text evidence="6">Belongs to the inorganic carbon transporter (TC 9.A.2) DabA family.</text>
</comment>
<feature type="binding site" evidence="6">
    <location>
        <position position="364"/>
    </location>
    <ligand>
        <name>Zn(2+)</name>
        <dbReference type="ChEBI" id="CHEBI:29105"/>
    </ligand>
</feature>
<sequence length="854" mass="93285">MNATELTIPETGPGLAAQDPASSLAWEAERIEAACQQACEAIAPAWPLDQAIAVNPHWARIGRPVRAVAARMAALGDIKVFPERLHFRQAWEEGRIAADDLAHALATLPAARQAGLTATQCIEALRGSPPLPRLPLLIDVLDDDPARDRRLSWRQAITHQVSQTCAAYFDEQQADWQPEREQDLYGFWRDTLTHDHGIGVLMGLPALGRRLGALPATRQEAERWVLQRLGLPREVWADYLEAVLLTVNGWASWCAYLGWQARLAGRGDAHLRDLLAIRLAWGAILLDCKEDASARRAFAALQAEWRHAPSLFAQAEDLLLMDEVWQVALEAGYQRQLARKLQAAATPAATDAGQPDVEVQAAFCIDVRSEPLRRALETSWPAVRTIGFAGFFGLPIAYAPLGTAMHRPQLPGLLAPALTVTDRITRRDGAAPDERGQDGARRARARRFAWSERWLAATRWPGAGFSTVEAAGMGYLGKLGQWLRPSARQRVRSDLAGLPDRYRALCRPALDGMDIGDKTAVAGRVLHAMGLDGCLAPLVLLVGHGSQSANNAHAAALDCGACCGQTGEVNARVLAQLLNDPAVREGLRSAGTVIPDGTVFAAALHNTTTDEIEWFDADLLPPAAAARREKLQRAFAQSCDQVRRERAARLGLDPRAGHERLLDAYRRRANDGAQTRPEWGLAGNASFIIAPRSRTRGAVLDGRSFLHDYDAAGDTDGSVLELLMTAPMVVTNWINWQYHASTCDPARLGSGNKVLHNVVGGRIGVFEGNGGDLRIGLSRQSLHDGKRWMHEPLRLTVVIDAPADRIEAIIARHAAVRDLLENGWLHLWRCEGARLFRRAGGGWQDLGLEAPQPD</sequence>
<comment type="subcellular location">
    <subcellularLocation>
        <location evidence="6">Cell membrane</location>
        <topology evidence="6">Peripheral membrane protein</topology>
    </subcellularLocation>
</comment>
<proteinExistence type="inferred from homology"/>
<keyword evidence="2 6" id="KW-1003">Cell membrane</keyword>
<feature type="binding site" evidence="6">
    <location>
        <position position="559"/>
    </location>
    <ligand>
        <name>Zn(2+)</name>
        <dbReference type="ChEBI" id="CHEBI:29105"/>
    </ligand>
</feature>
<feature type="binding site" evidence="6">
    <location>
        <position position="544"/>
    </location>
    <ligand>
        <name>Zn(2+)</name>
        <dbReference type="ChEBI" id="CHEBI:29105"/>
    </ligand>
</feature>
<comment type="subunit">
    <text evidence="6">Forms a complex with DabB.</text>
</comment>
<evidence type="ECO:0000256" key="1">
    <source>
        <dbReference type="ARBA" id="ARBA00022448"/>
    </source>
</evidence>
<comment type="cofactor">
    <cofactor evidence="6">
        <name>Zn(2+)</name>
        <dbReference type="ChEBI" id="CHEBI:29105"/>
    </cofactor>
</comment>
<evidence type="ECO:0000256" key="3">
    <source>
        <dbReference type="ARBA" id="ARBA00022723"/>
    </source>
</evidence>
<keyword evidence="5 6" id="KW-0472">Membrane</keyword>
<dbReference type="GO" id="GO:0005886">
    <property type="term" value="C:plasma membrane"/>
    <property type="evidence" value="ECO:0007669"/>
    <property type="project" value="UniProtKB-SubCell"/>
</dbReference>
<keyword evidence="1 6" id="KW-0813">Transport</keyword>
<comment type="function">
    <text evidence="6">Part of an energy-coupled inorganic carbon pump.</text>
</comment>
<comment type="caution">
    <text evidence="7">The sequence shown here is derived from an EMBL/GenBank/DDBJ whole genome shotgun (WGS) entry which is preliminary data.</text>
</comment>
<gene>
    <name evidence="6" type="primary">dabA</name>
    <name evidence="7" type="ORF">G3574_13570</name>
</gene>
<dbReference type="GO" id="GO:0008270">
    <property type="term" value="F:zinc ion binding"/>
    <property type="evidence" value="ECO:0007669"/>
    <property type="project" value="UniProtKB-UniRule"/>
</dbReference>
<evidence type="ECO:0000256" key="6">
    <source>
        <dbReference type="HAMAP-Rule" id="MF_01871"/>
    </source>
</evidence>
<dbReference type="HAMAP" id="MF_01871">
    <property type="entry name" value="DabA"/>
    <property type="match status" value="1"/>
</dbReference>
<name>A0A6B3SMY5_9BURK</name>
<reference evidence="7 8" key="1">
    <citation type="submission" date="2020-02" db="EMBL/GenBank/DDBJ databases">
        <authorList>
            <person name="Kim M.K."/>
        </authorList>
    </citation>
    <scope>NUCLEOTIDE SEQUENCE [LARGE SCALE GENOMIC DNA]</scope>
    <source>
        <strain evidence="7 8">17J57-3</strain>
    </source>
</reference>
<dbReference type="InterPro" id="IPR018752">
    <property type="entry name" value="DabA"/>
</dbReference>
<dbReference type="PANTHER" id="PTHR38344:SF1">
    <property type="entry name" value="INORGANIC CARBON TRANSPORTER SUBUNIT DABA-RELATED"/>
    <property type="match status" value="1"/>
</dbReference>